<dbReference type="Proteomes" id="UP000593601">
    <property type="component" value="Chromosome"/>
</dbReference>
<dbReference type="EMBL" id="CP063304">
    <property type="protein sequence ID" value="QOV19518.1"/>
    <property type="molecule type" value="Genomic_DNA"/>
</dbReference>
<proteinExistence type="predicted"/>
<dbReference type="KEGG" id="bliq:INP51_00595"/>
<dbReference type="RefSeq" id="WP_193735838.1">
    <property type="nucleotide sequence ID" value="NZ_CP063304.1"/>
</dbReference>
<evidence type="ECO:0000313" key="1">
    <source>
        <dbReference type="EMBL" id="QOV19518.1"/>
    </source>
</evidence>
<evidence type="ECO:0000313" key="2">
    <source>
        <dbReference type="Proteomes" id="UP000593601"/>
    </source>
</evidence>
<protein>
    <recommendedName>
        <fullName evidence="3">Peptidase C39-like domain-containing protein</fullName>
    </recommendedName>
</protein>
<sequence length="819" mass="91931">MKKGAVRFIALLAIFIVSLAGFSFYFNRDKEKNTRDFETSTLPTAYIKLGDSSVNRMFGYKKKMDGTTMRESLTPLSADKNMTLQVNPYGRKIKNISYEITSADGSKLVGNARINGLKDKDNLKEASFQIDPPLLMNQEYLLTFSLSLEGESDPVYYYTRIVQRAGVNTDIYLKFVQDFYERCMKKDAAGELTTYLEPDETVSNNSFHNVTIHSNFDQLTWGTLAPKIVNKAVPVIKEANENTLSVTQQYTISAKDTDNNTEYYSVSEFYRMRYTQSRVVLLDFERSATQIFDANLPVITSTGISLGVVGKDVQYVSNKSADIVAFVVDGDLWSYNRSANKCTKIFGFRTKAGDTDERAVNMEHDVKIVRVSETGDISYVVYGYMNLDVHEGKVGSAVYHYNAERNVTQEELFIPSSNSYEFLKQNLSILSYVSQKDQLYLYVEGNLYQVDLTNGSYKIVKDKIASDCFVISKSQASVAWMDDMDENQSTHITALSLETGKTLSISAPDGQKIKALGFINEDLVYGVANDQDILSDAAGNVTFAMNHLYIRNFDDEIIKEYQQDGVYVTQVNIQEGLMELVRATREGNSFVSAANDHIMNNLMDRDKTVSIKMSVSERKGTQVSLVFTKVGKTRNLLVLQTKFIDEENLPTLTIDVPKQETDEYYVYGRGRLLDVTSKVGSAIKEADQNVGVVLNRKQQYVWERGNQPDNRKLDVGGIPQELLSAPLDEATIQNTLGDSYKVMNLSGCSLSSALYQISLGYPVMVRTGDGSSALIVGYDQYNIWLYDTSENKVYAKGMNDSTAEFGAAGNIFISYRDKK</sequence>
<evidence type="ECO:0008006" key="3">
    <source>
        <dbReference type="Google" id="ProtNLM"/>
    </source>
</evidence>
<organism evidence="1 2">
    <name type="scientific">Blautia liquoris</name>
    <dbReference type="NCBI Taxonomy" id="2779518"/>
    <lineage>
        <taxon>Bacteria</taxon>
        <taxon>Bacillati</taxon>
        <taxon>Bacillota</taxon>
        <taxon>Clostridia</taxon>
        <taxon>Lachnospirales</taxon>
        <taxon>Lachnospiraceae</taxon>
        <taxon>Blautia</taxon>
    </lineage>
</organism>
<reference evidence="1 2" key="1">
    <citation type="submission" date="2020-10" db="EMBL/GenBank/DDBJ databases">
        <title>Blautia liquoris sp.nov., isolated from the mud in a fermentation cellar used for the production of Chinese strong-flavoured liquor.</title>
        <authorList>
            <person name="Lu L."/>
        </authorList>
    </citation>
    <scope>NUCLEOTIDE SEQUENCE [LARGE SCALE GENOMIC DNA]</scope>
    <source>
        <strain evidence="1 2">LZLJ-3</strain>
    </source>
</reference>
<accession>A0A7M2RHB9</accession>
<dbReference type="AlphaFoldDB" id="A0A7M2RHB9"/>
<gene>
    <name evidence="1" type="ORF">INP51_00595</name>
</gene>
<keyword evidence="2" id="KW-1185">Reference proteome</keyword>
<name>A0A7M2RHB9_9FIRM</name>